<dbReference type="OrthoDB" id="2250022at2759"/>
<evidence type="ECO:0000256" key="2">
    <source>
        <dbReference type="ARBA" id="ARBA00022552"/>
    </source>
</evidence>
<evidence type="ECO:0000259" key="11">
    <source>
        <dbReference type="PROSITE" id="PS50967"/>
    </source>
</evidence>
<dbReference type="InterPro" id="IPR049559">
    <property type="entry name" value="Rrp6p-like_exo"/>
</dbReference>
<dbReference type="InterPro" id="IPR010997">
    <property type="entry name" value="HRDC-like_sf"/>
</dbReference>
<evidence type="ECO:0000256" key="7">
    <source>
        <dbReference type="ARBA" id="ARBA00023242"/>
    </source>
</evidence>
<dbReference type="GO" id="GO:0071037">
    <property type="term" value="P:nuclear polyadenylation-dependent snRNA catabolic process"/>
    <property type="evidence" value="ECO:0007669"/>
    <property type="project" value="TreeGrafter"/>
</dbReference>
<dbReference type="GO" id="GO:0000176">
    <property type="term" value="C:nuclear exosome (RNase complex)"/>
    <property type="evidence" value="ECO:0007669"/>
    <property type="project" value="InterPro"/>
</dbReference>
<dbReference type="InterPro" id="IPR012337">
    <property type="entry name" value="RNaseH-like_sf"/>
</dbReference>
<comment type="caution">
    <text evidence="12">The sequence shown here is derived from an EMBL/GenBank/DDBJ whole genome shotgun (WGS) entry which is preliminary data.</text>
</comment>
<dbReference type="AlphaFoldDB" id="A0A6G0ZHF1"/>
<keyword evidence="5" id="KW-0271">Exosome</keyword>
<dbReference type="GO" id="GO:0000467">
    <property type="term" value="P:exonucleolytic trimming to generate mature 3'-end of 5.8S rRNA from tricistronic rRNA transcript (SSU-rRNA, 5.8S rRNA, LSU-rRNA)"/>
    <property type="evidence" value="ECO:0007669"/>
    <property type="project" value="InterPro"/>
</dbReference>
<feature type="domain" description="HRDC" evidence="11">
    <location>
        <begin position="443"/>
        <end position="523"/>
    </location>
</feature>
<dbReference type="GO" id="GO:0071036">
    <property type="term" value="P:nuclear polyadenylation-dependent snoRNA catabolic process"/>
    <property type="evidence" value="ECO:0007669"/>
    <property type="project" value="TreeGrafter"/>
</dbReference>
<feature type="region of interest" description="Disordered" evidence="10">
    <location>
        <begin position="737"/>
        <end position="759"/>
    </location>
</feature>
<keyword evidence="3" id="KW-0540">Nuclease</keyword>
<dbReference type="GO" id="GO:0071044">
    <property type="term" value="P:histone mRNA catabolic process"/>
    <property type="evidence" value="ECO:0007669"/>
    <property type="project" value="TreeGrafter"/>
</dbReference>
<keyword evidence="6" id="KW-0269">Exonuclease</keyword>
<dbReference type="Gene3D" id="3.30.420.10">
    <property type="entry name" value="Ribonuclease H-like superfamily/Ribonuclease H"/>
    <property type="match status" value="1"/>
</dbReference>
<dbReference type="GO" id="GO:0000166">
    <property type="term" value="F:nucleotide binding"/>
    <property type="evidence" value="ECO:0007669"/>
    <property type="project" value="InterPro"/>
</dbReference>
<dbReference type="FunFam" id="3.30.420.10:FF:000059">
    <property type="entry name" value="Exosome complex exonuclease Rrp6"/>
    <property type="match status" value="1"/>
</dbReference>
<dbReference type="Pfam" id="PF00570">
    <property type="entry name" value="HRDC"/>
    <property type="match status" value="1"/>
</dbReference>
<evidence type="ECO:0000313" key="12">
    <source>
        <dbReference type="EMBL" id="KAF0770295.1"/>
    </source>
</evidence>
<name>A0A6G0ZHF1_APHCR</name>
<protein>
    <recommendedName>
        <fullName evidence="9">Exosome complex component 10 homolog</fullName>
    </recommendedName>
</protein>
<feature type="compositionally biased region" description="Low complexity" evidence="10">
    <location>
        <begin position="691"/>
        <end position="702"/>
    </location>
</feature>
<evidence type="ECO:0000256" key="1">
    <source>
        <dbReference type="ARBA" id="ARBA00004123"/>
    </source>
</evidence>
<dbReference type="GO" id="GO:0071038">
    <property type="term" value="P:TRAMP-dependent tRNA surveillance pathway"/>
    <property type="evidence" value="ECO:0007669"/>
    <property type="project" value="TreeGrafter"/>
</dbReference>
<dbReference type="SUPFAM" id="SSF53098">
    <property type="entry name" value="Ribonuclease H-like"/>
    <property type="match status" value="1"/>
</dbReference>
<keyword evidence="13" id="KW-1185">Reference proteome</keyword>
<dbReference type="InterPro" id="IPR002562">
    <property type="entry name" value="3'-5'_exonuclease_dom"/>
</dbReference>
<dbReference type="Pfam" id="PF08066">
    <property type="entry name" value="PMC2NT"/>
    <property type="match status" value="1"/>
</dbReference>
<evidence type="ECO:0000256" key="4">
    <source>
        <dbReference type="ARBA" id="ARBA00022801"/>
    </source>
</evidence>
<dbReference type="InterPro" id="IPR044876">
    <property type="entry name" value="HRDC_dom_sf"/>
</dbReference>
<keyword evidence="7" id="KW-0539">Nucleus</keyword>
<feature type="region of interest" description="Disordered" evidence="10">
    <location>
        <begin position="686"/>
        <end position="712"/>
    </location>
</feature>
<dbReference type="Gene3D" id="1.10.150.80">
    <property type="entry name" value="HRDC domain"/>
    <property type="match status" value="1"/>
</dbReference>
<dbReference type="CDD" id="cd06147">
    <property type="entry name" value="Rrp6p_like_exo"/>
    <property type="match status" value="1"/>
</dbReference>
<dbReference type="GO" id="GO:0071035">
    <property type="term" value="P:nuclear polyadenylation-dependent rRNA catabolic process"/>
    <property type="evidence" value="ECO:0007669"/>
    <property type="project" value="TreeGrafter"/>
</dbReference>
<dbReference type="GO" id="GO:0003727">
    <property type="term" value="F:single-stranded RNA binding"/>
    <property type="evidence" value="ECO:0007669"/>
    <property type="project" value="TreeGrafter"/>
</dbReference>
<feature type="compositionally biased region" description="Basic residues" evidence="10">
    <location>
        <begin position="738"/>
        <end position="759"/>
    </location>
</feature>
<accession>A0A6G0ZHF1</accession>
<dbReference type="InterPro" id="IPR012588">
    <property type="entry name" value="Exosome-assoc_fac_Rrp6_N"/>
</dbReference>
<evidence type="ECO:0000256" key="8">
    <source>
        <dbReference type="ARBA" id="ARBA00043957"/>
    </source>
</evidence>
<dbReference type="FunFam" id="1.10.150.80:FF:000001">
    <property type="entry name" value="Putative exosome component 10"/>
    <property type="match status" value="1"/>
</dbReference>
<dbReference type="PANTHER" id="PTHR12124:SF47">
    <property type="entry name" value="EXOSOME COMPONENT 10"/>
    <property type="match status" value="1"/>
</dbReference>
<dbReference type="SMART" id="SM00341">
    <property type="entry name" value="HRDC"/>
    <property type="match status" value="1"/>
</dbReference>
<dbReference type="PROSITE" id="PS50967">
    <property type="entry name" value="HRDC"/>
    <property type="match status" value="1"/>
</dbReference>
<reference evidence="12 13" key="1">
    <citation type="submission" date="2019-08" db="EMBL/GenBank/DDBJ databases">
        <title>Whole genome of Aphis craccivora.</title>
        <authorList>
            <person name="Voronova N.V."/>
            <person name="Shulinski R.S."/>
            <person name="Bandarenka Y.V."/>
            <person name="Zhorov D.G."/>
            <person name="Warner D."/>
        </authorList>
    </citation>
    <scope>NUCLEOTIDE SEQUENCE [LARGE SCALE GENOMIC DNA]</scope>
    <source>
        <strain evidence="12">180601</strain>
        <tissue evidence="12">Whole Body</tissue>
    </source>
</reference>
<keyword evidence="2" id="KW-0698">rRNA processing</keyword>
<dbReference type="EMBL" id="VUJU01000454">
    <property type="protein sequence ID" value="KAF0770295.1"/>
    <property type="molecule type" value="Genomic_DNA"/>
</dbReference>
<dbReference type="SUPFAM" id="SSF47819">
    <property type="entry name" value="HRDC-like"/>
    <property type="match status" value="1"/>
</dbReference>
<evidence type="ECO:0000313" key="13">
    <source>
        <dbReference type="Proteomes" id="UP000478052"/>
    </source>
</evidence>
<comment type="similarity">
    <text evidence="8">Belongs to the exosome component 10/RRP6 family.</text>
</comment>
<dbReference type="GO" id="GO:0071040">
    <property type="term" value="P:nuclear polyadenylation-dependent antisense transcript catabolic process"/>
    <property type="evidence" value="ECO:0007669"/>
    <property type="project" value="TreeGrafter"/>
</dbReference>
<sequence>MVMKTISNHTNYSILPFLLQSDFKTVIEGTRASNNLPNGVNWNFYNSYPKFKKTVSSRQNHVLKLISALLKNQKIPGNIRDKDEDHQFELIEEGNDTILDRVTHNIDTLNGSFKNVGVSVTPKAFVSETTDNTQAANKKRILVHGRNIERPQIKFKIKVDNRPVPFKPLLTSKPNSKIPLDLCLETNEDGIMFYKHPYQLELEEFKVPDEHLQTSKAVKPASLEDTKFVEVYTEEQLNLMISDLENVNELAVDLEAHSYRTYQGFTCLMQISTRNADYIIDTLNLREKLHILNEIFTNPAVVKVFHGADSDIPWLQRDLGLYVVNMFDTYQAAKILNFSRKGLDFLLKHYCNVDADKAFQLYDWRTRPLSTEAIFYARSDTHYLLYVYDMIKKDLMAMSTNQCNYIELVFQRSADVCKTRYEVNVLSDDSHLSMYKRSKKMFDIQQMYALKHIYAWRDKLARELDESPGYILPNHMLLKISEMLPKESFGILACCSPIPPLVRQCLHEIHYIVKKAREQTFENQAEKLNEDKSFIQDVVKHIDIDMISLHDYSKSKENAEDSLPTLLNDLNKLPDDEIEILCFTPQEITIFQEVNKKKSRKHIGLTNIVYKQPYELYLKTIKYNNVLKKSLEVQEKNSGKNEPLNTSIPMECPDKLYLTTQVKEIKKEIIDYTNVKKNTPNTIIREIKADNQSSSTSSTSQNPINSTKLNSFKPHKYETTDFAKFHNQSKEVMLISKRLQKKKNKTKKNKKPKRLQKTV</sequence>
<organism evidence="12 13">
    <name type="scientific">Aphis craccivora</name>
    <name type="common">Cowpea aphid</name>
    <dbReference type="NCBI Taxonomy" id="307492"/>
    <lineage>
        <taxon>Eukaryota</taxon>
        <taxon>Metazoa</taxon>
        <taxon>Ecdysozoa</taxon>
        <taxon>Arthropoda</taxon>
        <taxon>Hexapoda</taxon>
        <taxon>Insecta</taxon>
        <taxon>Pterygota</taxon>
        <taxon>Neoptera</taxon>
        <taxon>Paraneoptera</taxon>
        <taxon>Hemiptera</taxon>
        <taxon>Sternorrhyncha</taxon>
        <taxon>Aphidomorpha</taxon>
        <taxon>Aphidoidea</taxon>
        <taxon>Aphididae</taxon>
        <taxon>Aphidini</taxon>
        <taxon>Aphis</taxon>
        <taxon>Aphis</taxon>
    </lineage>
</organism>
<dbReference type="GO" id="GO:0071051">
    <property type="term" value="P:poly(A)-dependent snoRNA 3'-end processing"/>
    <property type="evidence" value="ECO:0007669"/>
    <property type="project" value="TreeGrafter"/>
</dbReference>
<dbReference type="GO" id="GO:0000175">
    <property type="term" value="F:3'-5'-RNA exonuclease activity"/>
    <property type="evidence" value="ECO:0007669"/>
    <property type="project" value="InterPro"/>
</dbReference>
<evidence type="ECO:0000256" key="6">
    <source>
        <dbReference type="ARBA" id="ARBA00022839"/>
    </source>
</evidence>
<dbReference type="InterPro" id="IPR002121">
    <property type="entry name" value="HRDC_dom"/>
</dbReference>
<dbReference type="GO" id="GO:0005730">
    <property type="term" value="C:nucleolus"/>
    <property type="evidence" value="ECO:0007669"/>
    <property type="project" value="TreeGrafter"/>
</dbReference>
<proteinExistence type="inferred from homology"/>
<comment type="subcellular location">
    <subcellularLocation>
        <location evidence="1">Nucleus</location>
    </subcellularLocation>
</comment>
<dbReference type="Proteomes" id="UP000478052">
    <property type="component" value="Unassembled WGS sequence"/>
</dbReference>
<evidence type="ECO:0000256" key="10">
    <source>
        <dbReference type="SAM" id="MobiDB-lite"/>
    </source>
</evidence>
<dbReference type="SMART" id="SM00474">
    <property type="entry name" value="35EXOc"/>
    <property type="match status" value="1"/>
</dbReference>
<gene>
    <name evidence="12" type="ORF">FWK35_00009655</name>
</gene>
<dbReference type="GO" id="GO:0071039">
    <property type="term" value="P:nuclear polyadenylation-dependent CUT catabolic process"/>
    <property type="evidence" value="ECO:0007669"/>
    <property type="project" value="TreeGrafter"/>
</dbReference>
<dbReference type="InterPro" id="IPR036397">
    <property type="entry name" value="RNaseH_sf"/>
</dbReference>
<evidence type="ECO:0000256" key="5">
    <source>
        <dbReference type="ARBA" id="ARBA00022835"/>
    </source>
</evidence>
<evidence type="ECO:0000256" key="9">
    <source>
        <dbReference type="ARBA" id="ARBA00070365"/>
    </source>
</evidence>
<dbReference type="Pfam" id="PF01612">
    <property type="entry name" value="DNA_pol_A_exo1"/>
    <property type="match status" value="1"/>
</dbReference>
<keyword evidence="4" id="KW-0378">Hydrolase</keyword>
<evidence type="ECO:0000256" key="3">
    <source>
        <dbReference type="ARBA" id="ARBA00022722"/>
    </source>
</evidence>
<dbReference type="InterPro" id="IPR045092">
    <property type="entry name" value="Rrp6-like"/>
</dbReference>
<dbReference type="PANTHER" id="PTHR12124">
    <property type="entry name" value="POLYMYOSITIS/SCLERODERMA AUTOANTIGEN-RELATED"/>
    <property type="match status" value="1"/>
</dbReference>